<dbReference type="AlphaFoldDB" id="A0A835QUK4"/>
<sequence length="147" mass="16455">MASGSGTSSLTFSYCKLHFTRAPSPLLVQAQQVPIGHSECKDLVFFIDQVDLLLHEPDERNPCKQPTCLSSSFYSMQQQESCEMAKVLLAISKGERGDDRLLQLFRCSCTDGELNKVHNGCPEFVCRGAYLQLSHVFFHCNEEKCAT</sequence>
<gene>
    <name evidence="1" type="ORF">HPP92_014783</name>
</gene>
<comment type="caution">
    <text evidence="1">The sequence shown here is derived from an EMBL/GenBank/DDBJ whole genome shotgun (WGS) entry which is preliminary data.</text>
</comment>
<dbReference type="Proteomes" id="UP000639772">
    <property type="component" value="Chromosome 7"/>
</dbReference>
<protein>
    <submittedName>
        <fullName evidence="1">Uncharacterized protein</fullName>
    </submittedName>
</protein>
<evidence type="ECO:0000313" key="1">
    <source>
        <dbReference type="EMBL" id="KAG0475097.1"/>
    </source>
</evidence>
<accession>A0A835QUK4</accession>
<reference evidence="1 2" key="1">
    <citation type="journal article" date="2020" name="Nat. Food">
        <title>A phased Vanilla planifolia genome enables genetic improvement of flavour and production.</title>
        <authorList>
            <person name="Hasing T."/>
            <person name="Tang H."/>
            <person name="Brym M."/>
            <person name="Khazi F."/>
            <person name="Huang T."/>
            <person name="Chambers A.H."/>
        </authorList>
    </citation>
    <scope>NUCLEOTIDE SEQUENCE [LARGE SCALE GENOMIC DNA]</scope>
    <source>
        <tissue evidence="1">Leaf</tissue>
    </source>
</reference>
<name>A0A835QUK4_VANPL</name>
<dbReference type="EMBL" id="JADCNM010000007">
    <property type="protein sequence ID" value="KAG0475097.1"/>
    <property type="molecule type" value="Genomic_DNA"/>
</dbReference>
<organism evidence="1 2">
    <name type="scientific">Vanilla planifolia</name>
    <name type="common">Vanilla</name>
    <dbReference type="NCBI Taxonomy" id="51239"/>
    <lineage>
        <taxon>Eukaryota</taxon>
        <taxon>Viridiplantae</taxon>
        <taxon>Streptophyta</taxon>
        <taxon>Embryophyta</taxon>
        <taxon>Tracheophyta</taxon>
        <taxon>Spermatophyta</taxon>
        <taxon>Magnoliopsida</taxon>
        <taxon>Liliopsida</taxon>
        <taxon>Asparagales</taxon>
        <taxon>Orchidaceae</taxon>
        <taxon>Vanilloideae</taxon>
        <taxon>Vanilleae</taxon>
        <taxon>Vanilla</taxon>
    </lineage>
</organism>
<evidence type="ECO:0000313" key="2">
    <source>
        <dbReference type="Proteomes" id="UP000639772"/>
    </source>
</evidence>
<proteinExistence type="predicted"/>